<dbReference type="OrthoDB" id="7318948at2759"/>
<evidence type="ECO:0000256" key="5">
    <source>
        <dbReference type="ARBA" id="ARBA00023163"/>
    </source>
</evidence>
<dbReference type="SUPFAM" id="SSF50978">
    <property type="entry name" value="WD40 repeat-like"/>
    <property type="match status" value="1"/>
</dbReference>
<organism evidence="7 8">
    <name type="scientific">Fistulina hepatica ATCC 64428</name>
    <dbReference type="NCBI Taxonomy" id="1128425"/>
    <lineage>
        <taxon>Eukaryota</taxon>
        <taxon>Fungi</taxon>
        <taxon>Dikarya</taxon>
        <taxon>Basidiomycota</taxon>
        <taxon>Agaricomycotina</taxon>
        <taxon>Agaricomycetes</taxon>
        <taxon>Agaricomycetidae</taxon>
        <taxon>Agaricales</taxon>
        <taxon>Fistulinaceae</taxon>
        <taxon>Fistulina</taxon>
    </lineage>
</organism>
<keyword evidence="8" id="KW-1185">Reference proteome</keyword>
<evidence type="ECO:0000256" key="6">
    <source>
        <dbReference type="PROSITE-ProRule" id="PRU00221"/>
    </source>
</evidence>
<protein>
    <submittedName>
        <fullName evidence="7">Uncharacterized protein</fullName>
    </submittedName>
</protein>
<evidence type="ECO:0000313" key="7">
    <source>
        <dbReference type="EMBL" id="KIY52681.1"/>
    </source>
</evidence>
<dbReference type="Gene3D" id="2.130.10.10">
    <property type="entry name" value="YVTN repeat-like/Quinoprotein amine dehydrogenase"/>
    <property type="match status" value="1"/>
</dbReference>
<evidence type="ECO:0000256" key="4">
    <source>
        <dbReference type="ARBA" id="ARBA00023015"/>
    </source>
</evidence>
<evidence type="ECO:0000256" key="2">
    <source>
        <dbReference type="ARBA" id="ARBA00022574"/>
    </source>
</evidence>
<name>A0A0D7AN07_9AGAR</name>
<dbReference type="InterPro" id="IPR036322">
    <property type="entry name" value="WD40_repeat_dom_sf"/>
</dbReference>
<keyword evidence="3" id="KW-0677">Repeat</keyword>
<proteinExistence type="inferred from homology"/>
<feature type="repeat" description="WD" evidence="6">
    <location>
        <begin position="235"/>
        <end position="268"/>
    </location>
</feature>
<dbReference type="PANTHER" id="PTHR10253">
    <property type="entry name" value="POLYCOMB PROTEIN"/>
    <property type="match status" value="1"/>
</dbReference>
<dbReference type="EMBL" id="KN881630">
    <property type="protein sequence ID" value="KIY52681.1"/>
    <property type="molecule type" value="Genomic_DNA"/>
</dbReference>
<keyword evidence="5" id="KW-0804">Transcription</keyword>
<accession>A0A0D7AN07</accession>
<dbReference type="PROSITE" id="PS50294">
    <property type="entry name" value="WD_REPEATS_REGION"/>
    <property type="match status" value="1"/>
</dbReference>
<dbReference type="Proteomes" id="UP000054144">
    <property type="component" value="Unassembled WGS sequence"/>
</dbReference>
<keyword evidence="4" id="KW-0805">Transcription regulation</keyword>
<gene>
    <name evidence="7" type="ORF">FISHEDRAFT_69497</name>
</gene>
<dbReference type="Pfam" id="PF00400">
    <property type="entry name" value="WD40"/>
    <property type="match status" value="2"/>
</dbReference>
<dbReference type="PROSITE" id="PS50082">
    <property type="entry name" value="WD_REPEATS_2"/>
    <property type="match status" value="1"/>
</dbReference>
<comment type="similarity">
    <text evidence="1">Belongs to the WD repeat ESC family.</text>
</comment>
<dbReference type="InterPro" id="IPR001680">
    <property type="entry name" value="WD40_rpt"/>
</dbReference>
<evidence type="ECO:0000256" key="1">
    <source>
        <dbReference type="ARBA" id="ARBA00008075"/>
    </source>
</evidence>
<keyword evidence="2 6" id="KW-0853">WD repeat</keyword>
<dbReference type="AlphaFoldDB" id="A0A0D7AN07"/>
<dbReference type="InterPro" id="IPR051243">
    <property type="entry name" value="PcG_WD-repeat"/>
</dbReference>
<dbReference type="SMART" id="SM00320">
    <property type="entry name" value="WD40"/>
    <property type="match status" value="2"/>
</dbReference>
<reference evidence="7 8" key="1">
    <citation type="journal article" date="2015" name="Fungal Genet. Biol.">
        <title>Evolution of novel wood decay mechanisms in Agaricales revealed by the genome sequences of Fistulina hepatica and Cylindrobasidium torrendii.</title>
        <authorList>
            <person name="Floudas D."/>
            <person name="Held B.W."/>
            <person name="Riley R."/>
            <person name="Nagy L.G."/>
            <person name="Koehler G."/>
            <person name="Ransdell A.S."/>
            <person name="Younus H."/>
            <person name="Chow J."/>
            <person name="Chiniquy J."/>
            <person name="Lipzen A."/>
            <person name="Tritt A."/>
            <person name="Sun H."/>
            <person name="Haridas S."/>
            <person name="LaButti K."/>
            <person name="Ohm R.A."/>
            <person name="Kues U."/>
            <person name="Blanchette R.A."/>
            <person name="Grigoriev I.V."/>
            <person name="Minto R.E."/>
            <person name="Hibbett D.S."/>
        </authorList>
    </citation>
    <scope>NUCLEOTIDE SEQUENCE [LARGE SCALE GENOMIC DNA]</scope>
    <source>
        <strain evidence="7 8">ATCC 64428</strain>
    </source>
</reference>
<evidence type="ECO:0000256" key="3">
    <source>
        <dbReference type="ARBA" id="ARBA00022737"/>
    </source>
</evidence>
<sequence>MDQDSHPWFYNRAPTDDSLPFRAWKKFTPCPNEDRTPLIQSIVLFPWLESSLVELWDGDFNTPENTEDWKQMIIDFGDAVAAGDDEGNPENAKTVPSDNVLNMTWALQPEHIFEPLLVITRFSIVHVFNVKHKVIQTRLRGHGGQITSISTHATKPNIFCTTSRDMSSRIYDLSLPPQDKITNNPPWPGDKKPCLAGPAHGLQMNEKEGVFMKRVGGKKRQGAGRCITVLCGQRSGGHEAAVLNSAFHPYLNVIATCGLDRTVKIWHLPPPLKKTDLHREDKPLFSSSMIHEARVLSVAWLSADVLITHSGPAVFRDRELDDDDQYQEEPESNLHVEAGTIEIWRWLSLDRFFPASDHTQRVLRGVASDYQESLSFQKVASYSYPDSVPRDMSSLYITPRVQVCTAGDYHPLICCLVPSSPSAQLVSIKNVQPIAPRPHPGHPDPGESWDDFQERLGRRSRIVPPPLPSWDLELPEGQNMSACILALDGEVIIAGGSGGSLWVLRADQE</sequence>
<dbReference type="InterPro" id="IPR015943">
    <property type="entry name" value="WD40/YVTN_repeat-like_dom_sf"/>
</dbReference>
<evidence type="ECO:0000313" key="8">
    <source>
        <dbReference type="Proteomes" id="UP000054144"/>
    </source>
</evidence>